<name>A0A6M3M9T8_9ZZZZ</name>
<dbReference type="EMBL" id="MT143884">
    <property type="protein sequence ID" value="QJB04547.1"/>
    <property type="molecule type" value="Genomic_DNA"/>
</dbReference>
<dbReference type="AlphaFoldDB" id="A0A6M3M9T8"/>
<reference evidence="1" key="1">
    <citation type="submission" date="2020-03" db="EMBL/GenBank/DDBJ databases">
        <title>The deep terrestrial virosphere.</title>
        <authorList>
            <person name="Holmfeldt K."/>
            <person name="Nilsson E."/>
            <person name="Simone D."/>
            <person name="Lopez-Fernandez M."/>
            <person name="Wu X."/>
            <person name="de Brujin I."/>
            <person name="Lundin D."/>
            <person name="Andersson A."/>
            <person name="Bertilsson S."/>
            <person name="Dopson M."/>
        </authorList>
    </citation>
    <scope>NUCLEOTIDE SEQUENCE</scope>
    <source>
        <strain evidence="1">MM171B00234</strain>
    </source>
</reference>
<evidence type="ECO:0000313" key="1">
    <source>
        <dbReference type="EMBL" id="QJB04547.1"/>
    </source>
</evidence>
<sequence>MVLEVVNFSLAKFKDLEIEGEEISAKMMKAIEDKEFHVPVVLRRGAVDIVLGEVHRVRRGREQILGDLTVNIEGHLEFEIIRSESGKVTGVKPKKLVYLKA</sequence>
<organism evidence="1">
    <name type="scientific">viral metagenome</name>
    <dbReference type="NCBI Taxonomy" id="1070528"/>
    <lineage>
        <taxon>unclassified sequences</taxon>
        <taxon>metagenomes</taxon>
        <taxon>organismal metagenomes</taxon>
    </lineage>
</organism>
<protein>
    <submittedName>
        <fullName evidence="1">Uncharacterized protein</fullName>
    </submittedName>
</protein>
<proteinExistence type="predicted"/>
<accession>A0A6M3M9T8</accession>
<gene>
    <name evidence="1" type="ORF">MM171B00234_0048</name>
</gene>